<dbReference type="eggNOG" id="COG1331">
    <property type="taxonomic scope" value="Bacteria"/>
</dbReference>
<sequence length="718" mass="82248">MFLIWYHAINKQYEIEYEVPPHKTISPLLNFYNNLSVSISIFASIMNKLSASTSPYLLQHANNPVNWFPWGAEALQKARDENKLILVSIGYSACHWCHVMENESFEDEQVAEIMNEHFVCIKVDREERPDIDQIYMSAVQLMTGRGGWPLNCVCLPDQRPIYGGTYFRKTDWMALLFNLANFWEQKPDEAKEYAVKLTEGIHQYENIGFVNEQMENTPADLEAIVKPWKQSYDFKEGGLNRAPKFPMPNNWQFLMRYAYLMQDEETNVIVRLTLEKMAKGGIYDHIGGGFARYSVDGHWHVPHFEKMLYDNAQLIGLYSEAFTWCGDELYKKVVAETIAFIQRELTSPENGFYSALDADSEGVEGKFYTFTLAEVEAILGDDAGLFAIYYNVTNEGNWEEEHTNIFFRRDDDAVLAEKLGIPADALVDKIAGLRNQVLEARAKRVLPGLDYKILTSWNALMLKGLCDAYRAFDEPAYLELALKNAHFIKDNLINKNNQLSRVYAKPTGDEKLDAIAFLDDYALLIDAFIALYEVTFDEAWLHQAKALTEHTLDHFYDNATGMFFYTPDYGEQLIARKFEVMDNVMPSSNSVMARNFKKLSLLFDESEYEAIAAQLLRNVKKLMAKYGSAYSNWAMLLLEDVMGTYEIAITGNNAGAMRREVEKRYVPNKIILGGTKGSLPLLHDKFSTQTRIFVCVDKTCQLPVTEASSAFKQIKYLD</sequence>
<dbReference type="CDD" id="cd02955">
    <property type="entry name" value="SSP411"/>
    <property type="match status" value="1"/>
</dbReference>
<gene>
    <name evidence="2" type="ORF">Mucpa_4703</name>
</gene>
<dbReference type="SUPFAM" id="SSF52833">
    <property type="entry name" value="Thioredoxin-like"/>
    <property type="match status" value="1"/>
</dbReference>
<reference evidence="2" key="1">
    <citation type="submission" date="2011-09" db="EMBL/GenBank/DDBJ databases">
        <title>The permanent draft genome of Mucilaginibacter paludis DSM 18603.</title>
        <authorList>
            <consortium name="US DOE Joint Genome Institute (JGI-PGF)"/>
            <person name="Lucas S."/>
            <person name="Han J."/>
            <person name="Lapidus A."/>
            <person name="Bruce D."/>
            <person name="Goodwin L."/>
            <person name="Pitluck S."/>
            <person name="Peters L."/>
            <person name="Kyrpides N."/>
            <person name="Mavromatis K."/>
            <person name="Ivanova N."/>
            <person name="Mikhailova N."/>
            <person name="Held B."/>
            <person name="Detter J.C."/>
            <person name="Tapia R."/>
            <person name="Han C."/>
            <person name="Land M."/>
            <person name="Hauser L."/>
            <person name="Markowitz V."/>
            <person name="Cheng J.-F."/>
            <person name="Hugenholtz P."/>
            <person name="Woyke T."/>
            <person name="Wu D."/>
            <person name="Tindall B."/>
            <person name="Brambilla E."/>
            <person name="Klenk H.-P."/>
            <person name="Eisen J.A."/>
        </authorList>
    </citation>
    <scope>NUCLEOTIDE SEQUENCE [LARGE SCALE GENOMIC DNA]</scope>
    <source>
        <strain evidence="2">DSM 18603</strain>
    </source>
</reference>
<dbReference type="PIRSF" id="PIRSF006402">
    <property type="entry name" value="UCP006402_thioredoxin"/>
    <property type="match status" value="1"/>
</dbReference>
<dbReference type="PANTHER" id="PTHR42899">
    <property type="entry name" value="SPERMATOGENESIS-ASSOCIATED PROTEIN 20"/>
    <property type="match status" value="1"/>
</dbReference>
<evidence type="ECO:0000259" key="1">
    <source>
        <dbReference type="Pfam" id="PF03190"/>
    </source>
</evidence>
<dbReference type="EMBL" id="CM001403">
    <property type="protein sequence ID" value="EHQ28788.1"/>
    <property type="molecule type" value="Genomic_DNA"/>
</dbReference>
<dbReference type="AlphaFoldDB" id="H1Y0P8"/>
<dbReference type="Proteomes" id="UP000002774">
    <property type="component" value="Chromosome"/>
</dbReference>
<dbReference type="Pfam" id="PF03190">
    <property type="entry name" value="Thioredox_DsbH"/>
    <property type="match status" value="1"/>
</dbReference>
<name>H1Y0P8_9SPHI</name>
<dbReference type="Gene3D" id="1.50.10.20">
    <property type="match status" value="1"/>
</dbReference>
<dbReference type="InterPro" id="IPR036249">
    <property type="entry name" value="Thioredoxin-like_sf"/>
</dbReference>
<dbReference type="InterPro" id="IPR004879">
    <property type="entry name" value="Ssp411-like_TRX"/>
</dbReference>
<dbReference type="GO" id="GO:0005975">
    <property type="term" value="P:carbohydrate metabolic process"/>
    <property type="evidence" value="ECO:0007669"/>
    <property type="project" value="InterPro"/>
</dbReference>
<proteinExistence type="predicted"/>
<organism evidence="2 3">
    <name type="scientific">Mucilaginibacter paludis DSM 18603</name>
    <dbReference type="NCBI Taxonomy" id="714943"/>
    <lineage>
        <taxon>Bacteria</taxon>
        <taxon>Pseudomonadati</taxon>
        <taxon>Bacteroidota</taxon>
        <taxon>Sphingobacteriia</taxon>
        <taxon>Sphingobacteriales</taxon>
        <taxon>Sphingobacteriaceae</taxon>
        <taxon>Mucilaginibacter</taxon>
    </lineage>
</organism>
<dbReference type="STRING" id="714943.Mucpa_4703"/>
<protein>
    <recommendedName>
        <fullName evidence="1">Spermatogenesis-associated protein 20-like TRX domain-containing protein</fullName>
    </recommendedName>
</protein>
<dbReference type="InterPro" id="IPR008928">
    <property type="entry name" value="6-hairpin_glycosidase_sf"/>
</dbReference>
<dbReference type="Gene3D" id="3.40.30.10">
    <property type="entry name" value="Glutaredoxin"/>
    <property type="match status" value="1"/>
</dbReference>
<accession>H1Y0P8</accession>
<evidence type="ECO:0000313" key="3">
    <source>
        <dbReference type="Proteomes" id="UP000002774"/>
    </source>
</evidence>
<dbReference type="InterPro" id="IPR024705">
    <property type="entry name" value="Ssp411"/>
</dbReference>
<feature type="domain" description="Spermatogenesis-associated protein 20-like TRX" evidence="1">
    <location>
        <begin position="47"/>
        <end position="199"/>
    </location>
</feature>
<dbReference type="PANTHER" id="PTHR42899:SF1">
    <property type="entry name" value="SPERMATOGENESIS-ASSOCIATED PROTEIN 20"/>
    <property type="match status" value="1"/>
</dbReference>
<dbReference type="HOGENOM" id="CLU_014051_4_1_10"/>
<evidence type="ECO:0000313" key="2">
    <source>
        <dbReference type="EMBL" id="EHQ28788.1"/>
    </source>
</evidence>
<dbReference type="SUPFAM" id="SSF48208">
    <property type="entry name" value="Six-hairpin glycosidases"/>
    <property type="match status" value="1"/>
</dbReference>
<keyword evidence="3" id="KW-1185">Reference proteome</keyword>